<dbReference type="EMBL" id="CACSLK010009714">
    <property type="protein sequence ID" value="CAA0812109.1"/>
    <property type="molecule type" value="Genomic_DNA"/>
</dbReference>
<accession>A0A9N7MPF9</accession>
<sequence>MANTLERQSSEHTKYQAIWDCGSSLYDSFELRSVERLLDSAIASKSLWMPHVSGGCRHSPQPSKLPGSSFRWIIRAFFKFRWCGASQRSVMGGDAILGLQRYWDRSPALSPIPKVQNFRLK</sequence>
<dbReference type="Proteomes" id="UP001153555">
    <property type="component" value="Unassembled WGS sequence"/>
</dbReference>
<evidence type="ECO:0000313" key="1">
    <source>
        <dbReference type="EMBL" id="CAA0812109.1"/>
    </source>
</evidence>
<comment type="caution">
    <text evidence="1">The sequence shown here is derived from an EMBL/GenBank/DDBJ whole genome shotgun (WGS) entry which is preliminary data.</text>
</comment>
<reference evidence="1" key="1">
    <citation type="submission" date="2019-12" db="EMBL/GenBank/DDBJ databases">
        <authorList>
            <person name="Scholes J."/>
        </authorList>
    </citation>
    <scope>NUCLEOTIDE SEQUENCE</scope>
</reference>
<keyword evidence="2" id="KW-1185">Reference proteome</keyword>
<dbReference type="OrthoDB" id="1932439at2759"/>
<organism evidence="1 2">
    <name type="scientific">Striga hermonthica</name>
    <name type="common">Purple witchweed</name>
    <name type="synonym">Buchnera hermonthica</name>
    <dbReference type="NCBI Taxonomy" id="68872"/>
    <lineage>
        <taxon>Eukaryota</taxon>
        <taxon>Viridiplantae</taxon>
        <taxon>Streptophyta</taxon>
        <taxon>Embryophyta</taxon>
        <taxon>Tracheophyta</taxon>
        <taxon>Spermatophyta</taxon>
        <taxon>Magnoliopsida</taxon>
        <taxon>eudicotyledons</taxon>
        <taxon>Gunneridae</taxon>
        <taxon>Pentapetalae</taxon>
        <taxon>asterids</taxon>
        <taxon>lamiids</taxon>
        <taxon>Lamiales</taxon>
        <taxon>Orobanchaceae</taxon>
        <taxon>Buchnereae</taxon>
        <taxon>Striga</taxon>
    </lineage>
</organism>
<gene>
    <name evidence="1" type="ORF">SHERM_12925</name>
</gene>
<evidence type="ECO:0000313" key="2">
    <source>
        <dbReference type="Proteomes" id="UP001153555"/>
    </source>
</evidence>
<name>A0A9N7MPF9_STRHE</name>
<dbReference type="PANTHER" id="PTHR33978">
    <property type="entry name" value="SERINE/THREONINE-KINASE"/>
    <property type="match status" value="1"/>
</dbReference>
<protein>
    <submittedName>
        <fullName evidence="1">Uncharacterized protein</fullName>
    </submittedName>
</protein>
<proteinExistence type="predicted"/>
<dbReference type="PANTHER" id="PTHR33978:SF4">
    <property type="entry name" value="SERINE_THREONINE-KINASE"/>
    <property type="match status" value="1"/>
</dbReference>
<dbReference type="AlphaFoldDB" id="A0A9N7MPF9"/>